<dbReference type="Pfam" id="PF13977">
    <property type="entry name" value="TetR_C_6"/>
    <property type="match status" value="1"/>
</dbReference>
<dbReference type="GO" id="GO:0000976">
    <property type="term" value="F:transcription cis-regulatory region binding"/>
    <property type="evidence" value="ECO:0007669"/>
    <property type="project" value="TreeGrafter"/>
</dbReference>
<keyword evidence="8" id="KW-1185">Reference proteome</keyword>
<evidence type="ECO:0000256" key="2">
    <source>
        <dbReference type="ARBA" id="ARBA00023015"/>
    </source>
</evidence>
<dbReference type="PANTHER" id="PTHR30055:SF241">
    <property type="entry name" value="TRANSCRIPTIONAL REGULATORY PROTEIN"/>
    <property type="match status" value="1"/>
</dbReference>
<dbReference type="InterPro" id="IPR036271">
    <property type="entry name" value="Tet_transcr_reg_TetR-rel_C_sf"/>
</dbReference>
<sequence length="240" mass="26718">MNPERMTRDRRKEQTRERLLDAARQMFLEKGVAATSVEDIAGTAGYTRGAFYSNFQCKQELLVELLRRDDDKARAALHGVIEAEEGASQEAKVRACVGYGRHLMQSDTFALWMEAGLHACRDSEFREHINGFQQHKLEKMAACIRSWMQCDEHGLRPPPERLALGLVSLCDGLQLRRISNPDEVNDQVIQETLSGFLSSLFRLPLAADAGPPFPSAVGSDSAGLTEALSRTAKQISDAQR</sequence>
<dbReference type="GO" id="GO:0003700">
    <property type="term" value="F:DNA-binding transcription factor activity"/>
    <property type="evidence" value="ECO:0007669"/>
    <property type="project" value="TreeGrafter"/>
</dbReference>
<dbReference type="SUPFAM" id="SSF46689">
    <property type="entry name" value="Homeodomain-like"/>
    <property type="match status" value="1"/>
</dbReference>
<dbReference type="AlphaFoldDB" id="A0A4P8IJQ3"/>
<feature type="DNA-binding region" description="H-T-H motif" evidence="5">
    <location>
        <begin position="36"/>
        <end position="55"/>
    </location>
</feature>
<keyword evidence="2" id="KW-0805">Transcription regulation</keyword>
<evidence type="ECO:0000256" key="5">
    <source>
        <dbReference type="PROSITE-ProRule" id="PRU00335"/>
    </source>
</evidence>
<dbReference type="InterPro" id="IPR050109">
    <property type="entry name" value="HTH-type_TetR-like_transc_reg"/>
</dbReference>
<dbReference type="RefSeq" id="WP_137331297.1">
    <property type="nucleotide sequence ID" value="NZ_CP040077.1"/>
</dbReference>
<dbReference type="Gene3D" id="1.10.357.10">
    <property type="entry name" value="Tetracycline Repressor, domain 2"/>
    <property type="match status" value="1"/>
</dbReference>
<reference evidence="7 8" key="1">
    <citation type="submission" date="2019-05" db="EMBL/GenBank/DDBJ databases">
        <title>Burkholderia sp. DHOD12, isolated from subtropical forest soil.</title>
        <authorList>
            <person name="Gao Z.-H."/>
            <person name="Qiu L.-H."/>
        </authorList>
    </citation>
    <scope>NUCLEOTIDE SEQUENCE [LARGE SCALE GENOMIC DNA]</scope>
    <source>
        <strain evidence="7 8">DHOD12</strain>
    </source>
</reference>
<dbReference type="Pfam" id="PF00440">
    <property type="entry name" value="TetR_N"/>
    <property type="match status" value="1"/>
</dbReference>
<gene>
    <name evidence="7" type="ORF">FAZ95_04185</name>
</gene>
<dbReference type="OrthoDB" id="7252896at2"/>
<dbReference type="PANTHER" id="PTHR30055">
    <property type="entry name" value="HTH-TYPE TRANSCRIPTIONAL REGULATOR RUTR"/>
    <property type="match status" value="1"/>
</dbReference>
<organism evidence="7 8">
    <name type="scientific">Trinickia violacea</name>
    <dbReference type="NCBI Taxonomy" id="2571746"/>
    <lineage>
        <taxon>Bacteria</taxon>
        <taxon>Pseudomonadati</taxon>
        <taxon>Pseudomonadota</taxon>
        <taxon>Betaproteobacteria</taxon>
        <taxon>Burkholderiales</taxon>
        <taxon>Burkholderiaceae</taxon>
        <taxon>Trinickia</taxon>
    </lineage>
</organism>
<evidence type="ECO:0000259" key="6">
    <source>
        <dbReference type="PROSITE" id="PS50977"/>
    </source>
</evidence>
<accession>A0A4P8IJQ3</accession>
<keyword evidence="1" id="KW-0678">Repressor</keyword>
<evidence type="ECO:0000256" key="4">
    <source>
        <dbReference type="ARBA" id="ARBA00023163"/>
    </source>
</evidence>
<dbReference type="KEGG" id="tvl:FAZ95_04185"/>
<dbReference type="EMBL" id="CP040077">
    <property type="protein sequence ID" value="QCP48456.1"/>
    <property type="molecule type" value="Genomic_DNA"/>
</dbReference>
<evidence type="ECO:0000313" key="7">
    <source>
        <dbReference type="EMBL" id="QCP48456.1"/>
    </source>
</evidence>
<proteinExistence type="predicted"/>
<keyword evidence="3 5" id="KW-0238">DNA-binding</keyword>
<keyword evidence="4" id="KW-0804">Transcription</keyword>
<protein>
    <submittedName>
        <fullName evidence="7">TetR/AcrR family transcriptional regulator</fullName>
    </submittedName>
</protein>
<evidence type="ECO:0000256" key="1">
    <source>
        <dbReference type="ARBA" id="ARBA00022491"/>
    </source>
</evidence>
<dbReference type="PRINTS" id="PR00455">
    <property type="entry name" value="HTHTETR"/>
</dbReference>
<dbReference type="InterPro" id="IPR039538">
    <property type="entry name" value="BetI_C"/>
</dbReference>
<dbReference type="PROSITE" id="PS50977">
    <property type="entry name" value="HTH_TETR_2"/>
    <property type="match status" value="1"/>
</dbReference>
<dbReference type="InterPro" id="IPR009057">
    <property type="entry name" value="Homeodomain-like_sf"/>
</dbReference>
<evidence type="ECO:0000256" key="3">
    <source>
        <dbReference type="ARBA" id="ARBA00023125"/>
    </source>
</evidence>
<name>A0A4P8IJQ3_9BURK</name>
<dbReference type="SUPFAM" id="SSF48498">
    <property type="entry name" value="Tetracyclin repressor-like, C-terminal domain"/>
    <property type="match status" value="1"/>
</dbReference>
<feature type="domain" description="HTH tetR-type" evidence="6">
    <location>
        <begin position="13"/>
        <end position="73"/>
    </location>
</feature>
<dbReference type="Proteomes" id="UP000298656">
    <property type="component" value="Chromosome 1"/>
</dbReference>
<evidence type="ECO:0000313" key="8">
    <source>
        <dbReference type="Proteomes" id="UP000298656"/>
    </source>
</evidence>
<dbReference type="InterPro" id="IPR001647">
    <property type="entry name" value="HTH_TetR"/>
</dbReference>